<feature type="transmembrane region" description="Helical" evidence="1">
    <location>
        <begin position="99"/>
        <end position="119"/>
    </location>
</feature>
<keyword evidence="1" id="KW-1133">Transmembrane helix</keyword>
<accession>A0ABY5HL17</accession>
<evidence type="ECO:0000256" key="1">
    <source>
        <dbReference type="SAM" id="Phobius"/>
    </source>
</evidence>
<keyword evidence="3" id="KW-1185">Reference proteome</keyword>
<keyword evidence="1" id="KW-0812">Transmembrane</keyword>
<dbReference type="InterPro" id="IPR036927">
    <property type="entry name" value="Cyt_c_oxase-like_su1_sf"/>
</dbReference>
<evidence type="ECO:0000313" key="2">
    <source>
        <dbReference type="EMBL" id="UTW11646.1"/>
    </source>
</evidence>
<proteinExistence type="predicted"/>
<evidence type="ECO:0000313" key="3">
    <source>
        <dbReference type="Proteomes" id="UP001058461"/>
    </source>
</evidence>
<dbReference type="RefSeq" id="WP_255853682.1">
    <property type="nucleotide sequence ID" value="NZ_CP073347.1"/>
</dbReference>
<keyword evidence="1" id="KW-0472">Membrane</keyword>
<feature type="transmembrane region" description="Helical" evidence="1">
    <location>
        <begin position="34"/>
        <end position="52"/>
    </location>
</feature>
<keyword evidence="2" id="KW-0675">Receptor</keyword>
<feature type="transmembrane region" description="Helical" evidence="1">
    <location>
        <begin position="64"/>
        <end position="87"/>
    </location>
</feature>
<dbReference type="Gene3D" id="1.20.210.10">
    <property type="entry name" value="Cytochrome c oxidase-like, subunit I domain"/>
    <property type="match status" value="1"/>
</dbReference>
<sequence length="132" mass="14515">MDRQHISCALAYATLGLVLGIFMAASHDHGQMVTHAHIMLLGFVLSFIYGVMHRLWLHNSRGALAILQFCLHQIGSLVLLVSLFLMYGKILDAQLLEPLLALSSITVLVGLILMIVLFLKNAPAQSAQHTEN</sequence>
<dbReference type="Proteomes" id="UP001058461">
    <property type="component" value="Chromosome"/>
</dbReference>
<organism evidence="2 3">
    <name type="scientific">Marinobacterium rhizophilum</name>
    <dbReference type="NCBI Taxonomy" id="420402"/>
    <lineage>
        <taxon>Bacteria</taxon>
        <taxon>Pseudomonadati</taxon>
        <taxon>Pseudomonadota</taxon>
        <taxon>Gammaproteobacteria</taxon>
        <taxon>Oceanospirillales</taxon>
        <taxon>Oceanospirillaceae</taxon>
        <taxon>Marinobacterium</taxon>
    </lineage>
</organism>
<name>A0ABY5HL17_9GAMM</name>
<gene>
    <name evidence="2" type="ORF">KDW95_20725</name>
</gene>
<dbReference type="EMBL" id="CP073347">
    <property type="protein sequence ID" value="UTW11646.1"/>
    <property type="molecule type" value="Genomic_DNA"/>
</dbReference>
<protein>
    <submittedName>
        <fullName evidence="2">TonB-dependent receptor</fullName>
    </submittedName>
</protein>
<reference evidence="2" key="1">
    <citation type="submission" date="2021-04" db="EMBL/GenBank/DDBJ databases">
        <title>Oceanospirillales bacteria with DddD are important DMSP degraders in coastal seawater.</title>
        <authorList>
            <person name="Liu J."/>
        </authorList>
    </citation>
    <scope>NUCLEOTIDE SEQUENCE</scope>
    <source>
        <strain evidence="2">D13-1</strain>
    </source>
</reference>